<dbReference type="InterPro" id="IPR010718">
    <property type="entry name" value="DUF1294"/>
</dbReference>
<organism evidence="2 3">
    <name type="scientific">Candidatus Borkfalkia avistercoris</name>
    <dbReference type="NCBI Taxonomy" id="2838504"/>
    <lineage>
        <taxon>Bacteria</taxon>
        <taxon>Bacillati</taxon>
        <taxon>Bacillota</taxon>
        <taxon>Clostridia</taxon>
        <taxon>Christensenellales</taxon>
        <taxon>Christensenellaceae</taxon>
        <taxon>Candidatus Borkfalkia</taxon>
    </lineage>
</organism>
<dbReference type="AlphaFoldDB" id="A0A9D2CY35"/>
<evidence type="ECO:0000313" key="3">
    <source>
        <dbReference type="Proteomes" id="UP000824132"/>
    </source>
</evidence>
<dbReference type="GO" id="GO:0003676">
    <property type="term" value="F:nucleic acid binding"/>
    <property type="evidence" value="ECO:0007669"/>
    <property type="project" value="InterPro"/>
</dbReference>
<dbReference type="InterPro" id="IPR012156">
    <property type="entry name" value="Cold_shock_CspA"/>
</dbReference>
<sequence length="92" mass="10420">MNIPLLCVLAFYGAMSLAALIVYGADKWKARRGRWRIPEKVLLLLSFFGGAVGGLLGMLLFRHKTRHWYFWFVNIVGIAWQAALAVWLALAL</sequence>
<comment type="caution">
    <text evidence="2">The sequence shown here is derived from an EMBL/GenBank/DDBJ whole genome shotgun (WGS) entry which is preliminary data.</text>
</comment>
<name>A0A9D2CY35_9FIRM</name>
<keyword evidence="1" id="KW-0472">Membrane</keyword>
<keyword evidence="1" id="KW-1133">Transmembrane helix</keyword>
<dbReference type="Pfam" id="PF06961">
    <property type="entry name" value="DUF1294"/>
    <property type="match status" value="1"/>
</dbReference>
<dbReference type="PIRSF" id="PIRSF002599">
    <property type="entry name" value="Cold_shock_A"/>
    <property type="match status" value="1"/>
</dbReference>
<evidence type="ECO:0000313" key="2">
    <source>
        <dbReference type="EMBL" id="HIZ02917.1"/>
    </source>
</evidence>
<dbReference type="Proteomes" id="UP000824132">
    <property type="component" value="Unassembled WGS sequence"/>
</dbReference>
<keyword evidence="1" id="KW-0812">Transmembrane</keyword>
<evidence type="ECO:0000256" key="1">
    <source>
        <dbReference type="SAM" id="Phobius"/>
    </source>
</evidence>
<gene>
    <name evidence="2" type="ORF">H9727_01375</name>
</gene>
<accession>A0A9D2CY35</accession>
<reference evidence="2" key="1">
    <citation type="journal article" date="2021" name="PeerJ">
        <title>Extensive microbial diversity within the chicken gut microbiome revealed by metagenomics and culture.</title>
        <authorList>
            <person name="Gilroy R."/>
            <person name="Ravi A."/>
            <person name="Getino M."/>
            <person name="Pursley I."/>
            <person name="Horton D.L."/>
            <person name="Alikhan N.F."/>
            <person name="Baker D."/>
            <person name="Gharbi K."/>
            <person name="Hall N."/>
            <person name="Watson M."/>
            <person name="Adriaenssens E.M."/>
            <person name="Foster-Nyarko E."/>
            <person name="Jarju S."/>
            <person name="Secka A."/>
            <person name="Antonio M."/>
            <person name="Oren A."/>
            <person name="Chaudhuri R.R."/>
            <person name="La Ragione R."/>
            <person name="Hildebrand F."/>
            <person name="Pallen M.J."/>
        </authorList>
    </citation>
    <scope>NUCLEOTIDE SEQUENCE</scope>
    <source>
        <strain evidence="2">CHK187-5294</strain>
    </source>
</reference>
<proteinExistence type="predicted"/>
<dbReference type="EMBL" id="DXCL01000009">
    <property type="protein sequence ID" value="HIZ02917.1"/>
    <property type="molecule type" value="Genomic_DNA"/>
</dbReference>
<feature type="transmembrane region" description="Helical" evidence="1">
    <location>
        <begin position="68"/>
        <end position="90"/>
    </location>
</feature>
<reference evidence="2" key="2">
    <citation type="submission" date="2021-04" db="EMBL/GenBank/DDBJ databases">
        <authorList>
            <person name="Gilroy R."/>
        </authorList>
    </citation>
    <scope>NUCLEOTIDE SEQUENCE</scope>
    <source>
        <strain evidence="2">CHK187-5294</strain>
    </source>
</reference>
<protein>
    <submittedName>
        <fullName evidence="2">DUF1294 domain-containing protein</fullName>
    </submittedName>
</protein>
<feature type="transmembrane region" description="Helical" evidence="1">
    <location>
        <begin position="42"/>
        <end position="61"/>
    </location>
</feature>